<gene>
    <name evidence="3" type="ORF">A4X09_0g1704</name>
</gene>
<comment type="similarity">
    <text evidence="1">Belongs to the actin family.</text>
</comment>
<feature type="region of interest" description="Disordered" evidence="2">
    <location>
        <begin position="622"/>
        <end position="689"/>
    </location>
</feature>
<feature type="compositionally biased region" description="Basic and acidic residues" evidence="2">
    <location>
        <begin position="830"/>
        <end position="841"/>
    </location>
</feature>
<feature type="region of interest" description="Disordered" evidence="2">
    <location>
        <begin position="386"/>
        <end position="421"/>
    </location>
</feature>
<dbReference type="AlphaFoldDB" id="A0A8X7T7A2"/>
<feature type="region of interest" description="Disordered" evidence="2">
    <location>
        <begin position="1"/>
        <end position="53"/>
    </location>
</feature>
<evidence type="ECO:0000256" key="1">
    <source>
        <dbReference type="RuleBase" id="RU000487"/>
    </source>
</evidence>
<dbReference type="SMART" id="SM00268">
    <property type="entry name" value="ACTIN"/>
    <property type="match status" value="1"/>
</dbReference>
<feature type="compositionally biased region" description="Polar residues" evidence="2">
    <location>
        <begin position="1"/>
        <end position="13"/>
    </location>
</feature>
<feature type="compositionally biased region" description="Low complexity" evidence="2">
    <location>
        <begin position="14"/>
        <end position="49"/>
    </location>
</feature>
<dbReference type="Gene3D" id="3.30.420.40">
    <property type="match status" value="2"/>
</dbReference>
<reference evidence="3" key="1">
    <citation type="submission" date="2016-04" db="EMBL/GenBank/DDBJ databases">
        <authorList>
            <person name="Nguyen H.D."/>
            <person name="Samba Siva P."/>
            <person name="Cullis J."/>
            <person name="Levesque C.A."/>
            <person name="Hambleton S."/>
        </authorList>
    </citation>
    <scope>NUCLEOTIDE SEQUENCE</scope>
    <source>
        <strain evidence="3">DAOMC 236422</strain>
    </source>
</reference>
<evidence type="ECO:0000313" key="4">
    <source>
        <dbReference type="Proteomes" id="UP000078113"/>
    </source>
</evidence>
<sequence length="1012" mass="105863">MSKRSNSSGSTVFSSARASLGPSSGASASLGPSAGSGSASAVGGAMASGSGSGGGNLAVGPGAEPIVIDIGTHTVKLGFAGEPRPRAVLPTTLNSEPNHFLNAHANPASWHASGYGQQVPQLDSLHGSSSGTWSNPAGPALWDLDFNRVKSERLRKEKTEYLLARLTNLLRKVFNQYLMCDPKARRVIVIENPLTPTVVKECIYSVLFKRLHVPAVTPLPAPFLALLALGLPTGLLLSLGHLEATVTPIFHGALIPSSASHPASLQMQLSSNRASGARLTRRLRALLIAYAHIIVSPPPNPGTARGLTAASAIRGSSHRASQIFTLSGTPKPRTEKVSAADLDVLGPDFLEQLKVKALVVGEPIAEGVESLAATLGSLSSGFRSAKSSAQTDATTSTGAESLRPPPSTPGTKSTDGDFQWGPQAFGSSAYDNALDADSEFLEALKARYMRHSSSSDGDGIAQSKTSPAVQPLTVHLPHVANQGTINRVAGLSIGATSSAANILASSTTPSQRRVLVIPAWIRERCAEILFEPRTDSAVLGAALGGHAAAEQENLDGEEDDDECSLTELILRALNEVPLPLRRHFASRIAVAGGTAQLQGLAHRLRVETVRALEALERITHFPDVHGSPAGRSPRSSSDLPNPSAASADIRGYDFDSTSASATEEEKNRLRIPGAGSSARKSGGPSRLRRTEMEDSLLADVPPLPTHELPQAWKRKYSKIGSLWRYVRVVNDHHPPNIPAKAAVDTRIVSSAAFVPTYSEAEQDAIQQAHEHDAGYNLLNPKDTDRSKPYTGVAPTLAPSLLPWIGGSLIGSLRTSTTSPLLPISAGLTGSDREHELSEARSPKALSGYGASANVIAGSSSRKSHGAPRRQSKDMQPDQYGTSVRRALHLNSSTIPDAPELPILAPPPLGNSVFLPVPTAFPGTISREQYIEDDTVRRRLGLASLGPNAMGASSHGQQIDAEAAALLGGKGSFVGVVGGLDTGAYGGLAAVSRHMRGAWAAGTAGGPTSPRKE</sequence>
<evidence type="ECO:0000313" key="3">
    <source>
        <dbReference type="EMBL" id="KAE8270658.1"/>
    </source>
</evidence>
<dbReference type="EMBL" id="LWDG02000042">
    <property type="protein sequence ID" value="KAE8270658.1"/>
    <property type="molecule type" value="Genomic_DNA"/>
</dbReference>
<reference evidence="3" key="2">
    <citation type="journal article" date="2019" name="IMA Fungus">
        <title>Genome sequencing and comparison of five Tilletia species to identify candidate genes for the detection of regulated species infecting wheat.</title>
        <authorList>
            <person name="Nguyen H.D.T."/>
            <person name="Sultana T."/>
            <person name="Kesanakurti P."/>
            <person name="Hambleton S."/>
        </authorList>
    </citation>
    <scope>NUCLEOTIDE SEQUENCE</scope>
    <source>
        <strain evidence="3">DAOMC 236422</strain>
    </source>
</reference>
<dbReference type="InterPro" id="IPR004000">
    <property type="entry name" value="Actin"/>
</dbReference>
<comment type="caution">
    <text evidence="3">The sequence shown here is derived from an EMBL/GenBank/DDBJ whole genome shotgun (WGS) entry which is preliminary data.</text>
</comment>
<feature type="region of interest" description="Disordered" evidence="2">
    <location>
        <begin position="823"/>
        <end position="880"/>
    </location>
</feature>
<dbReference type="Pfam" id="PF00022">
    <property type="entry name" value="Actin"/>
    <property type="match status" value="1"/>
</dbReference>
<dbReference type="InterPro" id="IPR043129">
    <property type="entry name" value="ATPase_NBD"/>
</dbReference>
<proteinExistence type="inferred from homology"/>
<organism evidence="3 4">
    <name type="scientific">Tilletia walkeri</name>
    <dbReference type="NCBI Taxonomy" id="117179"/>
    <lineage>
        <taxon>Eukaryota</taxon>
        <taxon>Fungi</taxon>
        <taxon>Dikarya</taxon>
        <taxon>Basidiomycota</taxon>
        <taxon>Ustilaginomycotina</taxon>
        <taxon>Exobasidiomycetes</taxon>
        <taxon>Tilletiales</taxon>
        <taxon>Tilletiaceae</taxon>
        <taxon>Tilletia</taxon>
    </lineage>
</organism>
<evidence type="ECO:0008006" key="5">
    <source>
        <dbReference type="Google" id="ProtNLM"/>
    </source>
</evidence>
<dbReference type="Proteomes" id="UP000078113">
    <property type="component" value="Unassembled WGS sequence"/>
</dbReference>
<accession>A0A8X7T7A2</accession>
<feature type="compositionally biased region" description="Polar residues" evidence="2">
    <location>
        <begin position="386"/>
        <end position="399"/>
    </location>
</feature>
<evidence type="ECO:0000256" key="2">
    <source>
        <dbReference type="SAM" id="MobiDB-lite"/>
    </source>
</evidence>
<feature type="compositionally biased region" description="Low complexity" evidence="2">
    <location>
        <begin position="626"/>
        <end position="637"/>
    </location>
</feature>
<dbReference type="SUPFAM" id="SSF53067">
    <property type="entry name" value="Actin-like ATPase domain"/>
    <property type="match status" value="2"/>
</dbReference>
<keyword evidence="4" id="KW-1185">Reference proteome</keyword>
<protein>
    <recommendedName>
        <fullName evidence="5">Actin-like ATPase domain-containing protein</fullName>
    </recommendedName>
</protein>
<dbReference type="PANTHER" id="PTHR11937">
    <property type="entry name" value="ACTIN"/>
    <property type="match status" value="1"/>
</dbReference>
<name>A0A8X7T7A2_9BASI</name>